<protein>
    <submittedName>
        <fullName evidence="3">FAD-dependent oxidoreductase</fullName>
    </submittedName>
</protein>
<dbReference type="Proteomes" id="UP001589692">
    <property type="component" value="Unassembled WGS sequence"/>
</dbReference>
<keyword evidence="1" id="KW-0560">Oxidoreductase</keyword>
<evidence type="ECO:0000259" key="2">
    <source>
        <dbReference type="Pfam" id="PF01494"/>
    </source>
</evidence>
<keyword evidence="4" id="KW-1185">Reference proteome</keyword>
<dbReference type="EMBL" id="JBHMAA010000005">
    <property type="protein sequence ID" value="MFB9947869.1"/>
    <property type="molecule type" value="Genomic_DNA"/>
</dbReference>
<evidence type="ECO:0000256" key="1">
    <source>
        <dbReference type="ARBA" id="ARBA00023002"/>
    </source>
</evidence>
<dbReference type="NCBIfam" id="NF004835">
    <property type="entry name" value="PRK06185.1-4"/>
    <property type="match status" value="1"/>
</dbReference>
<evidence type="ECO:0000313" key="4">
    <source>
        <dbReference type="Proteomes" id="UP001589692"/>
    </source>
</evidence>
<dbReference type="PANTHER" id="PTHR43476:SF5">
    <property type="entry name" value="FAD-DEPENDENT MONOOXYGENASE"/>
    <property type="match status" value="1"/>
</dbReference>
<dbReference type="PANTHER" id="PTHR43476">
    <property type="entry name" value="3-(3-HYDROXY-PHENYL)PROPIONATE/3-HYDROXYCINNAMIC ACID HYDROXYLASE"/>
    <property type="match status" value="1"/>
</dbReference>
<dbReference type="InterPro" id="IPR036188">
    <property type="entry name" value="FAD/NAD-bd_sf"/>
</dbReference>
<dbReference type="RefSeq" id="WP_377256203.1">
    <property type="nucleotide sequence ID" value="NZ_JBHMAA010000005.1"/>
</dbReference>
<dbReference type="NCBIfam" id="NF004834">
    <property type="entry name" value="PRK06185.1-3"/>
    <property type="match status" value="1"/>
</dbReference>
<feature type="domain" description="FAD-binding" evidence="2">
    <location>
        <begin position="9"/>
        <end position="349"/>
    </location>
</feature>
<dbReference type="SUPFAM" id="SSF51905">
    <property type="entry name" value="FAD/NAD(P)-binding domain"/>
    <property type="match status" value="1"/>
</dbReference>
<dbReference type="Gene3D" id="3.50.50.60">
    <property type="entry name" value="FAD/NAD(P)-binding domain"/>
    <property type="match status" value="2"/>
</dbReference>
<dbReference type="InterPro" id="IPR002938">
    <property type="entry name" value="FAD-bd"/>
</dbReference>
<evidence type="ECO:0000313" key="3">
    <source>
        <dbReference type="EMBL" id="MFB9947869.1"/>
    </source>
</evidence>
<dbReference type="Pfam" id="PF01494">
    <property type="entry name" value="FAD_binding_3"/>
    <property type="match status" value="1"/>
</dbReference>
<reference evidence="3 4" key="1">
    <citation type="submission" date="2024-09" db="EMBL/GenBank/DDBJ databases">
        <authorList>
            <person name="Sun Q."/>
            <person name="Mori K."/>
        </authorList>
    </citation>
    <scope>NUCLEOTIDE SEQUENCE [LARGE SCALE GENOMIC DNA]</scope>
    <source>
        <strain evidence="3 4">TBRC 4938</strain>
    </source>
</reference>
<gene>
    <name evidence="3" type="ORF">ACFFP0_03365</name>
</gene>
<sequence length="405" mass="44879">MSETREIHTACVIAGAGPAGLMLGFLLARAGVDVVVAEKHADFLRDFRGDTIHPSTLEVMYELGLIDEFLKLPHTRAPRLSAEMGGKTITIADFSRLPVRNRFIAFMPQWDFLNFLAAKAQSFPNFRLIMEAKVTKLLEEQGRVAGLGVETSDGTLTIRSRLVVGADGRNSVVREKAELVVESFGVPSEVVWMKLSRQAGDPNEVMGHAGPRQGFVLIDRGDYWQCGYVIRKGTFADIREKGVEAFRRMVTDVSPLPADRMQEIRSFDDTSLLTVRIDRLARWWRPGLICIGDAAHAMSPIGGVGVNLAIQDAVAAANILAHPLREGRLADADLAAVEKRRGFPTKATQKLQLMMRSSRRTDQADERKRKGPPAFIRGIARWPVLAHLAGRLIGLGFRMEHVRPR</sequence>
<comment type="caution">
    <text evidence="3">The sequence shown here is derived from an EMBL/GenBank/DDBJ whole genome shotgun (WGS) entry which is preliminary data.</text>
</comment>
<proteinExistence type="predicted"/>
<dbReference type="NCBIfam" id="NF004833">
    <property type="entry name" value="PRK06185.1-1"/>
    <property type="match status" value="1"/>
</dbReference>
<organism evidence="3 4">
    <name type="scientific">Rhizobium puerariae</name>
    <dbReference type="NCBI Taxonomy" id="1585791"/>
    <lineage>
        <taxon>Bacteria</taxon>
        <taxon>Pseudomonadati</taxon>
        <taxon>Pseudomonadota</taxon>
        <taxon>Alphaproteobacteria</taxon>
        <taxon>Hyphomicrobiales</taxon>
        <taxon>Rhizobiaceae</taxon>
        <taxon>Rhizobium/Agrobacterium group</taxon>
        <taxon>Rhizobium</taxon>
    </lineage>
</organism>
<dbReference type="InterPro" id="IPR050631">
    <property type="entry name" value="PheA/TfdB_FAD_monoxygenase"/>
</dbReference>
<accession>A0ABV6AB68</accession>
<name>A0ABV6AB68_9HYPH</name>
<dbReference type="PRINTS" id="PR00420">
    <property type="entry name" value="RNGMNOXGNASE"/>
</dbReference>